<dbReference type="InterPro" id="IPR005586">
    <property type="entry name" value="ABC_trans_aux"/>
</dbReference>
<keyword evidence="3" id="KW-1185">Reference proteome</keyword>
<protein>
    <recommendedName>
        <fullName evidence="1">ABC-type transport auxiliary lipoprotein component domain-containing protein</fullName>
    </recommendedName>
</protein>
<dbReference type="PROSITE" id="PS51257">
    <property type="entry name" value="PROKAR_LIPOPROTEIN"/>
    <property type="match status" value="1"/>
</dbReference>
<feature type="domain" description="ABC-type transport auxiliary lipoprotein component" evidence="1">
    <location>
        <begin position="40"/>
        <end position="199"/>
    </location>
</feature>
<dbReference type="Pfam" id="PF03886">
    <property type="entry name" value="ABC_trans_aux"/>
    <property type="match status" value="1"/>
</dbReference>
<gene>
    <name evidence="2" type="ORF">CCR82_10280</name>
</gene>
<dbReference type="EMBL" id="NHSF01000059">
    <property type="protein sequence ID" value="MBK5930901.1"/>
    <property type="molecule type" value="Genomic_DNA"/>
</dbReference>
<dbReference type="Proteomes" id="UP001296967">
    <property type="component" value="Unassembled WGS sequence"/>
</dbReference>
<dbReference type="SUPFAM" id="SSF159594">
    <property type="entry name" value="XCC0632-like"/>
    <property type="match status" value="1"/>
</dbReference>
<dbReference type="AlphaFoldDB" id="A0AAJ0XGB3"/>
<name>A0AAJ0XGB3_HALSE</name>
<sequence>MVRALITHRRWAGGLGLFLLICLFLLSGCGSGPPVREHFYSLQPEVSVTPSAQTLPGTLLVTPLGSRGFLGGTQIVFRTAEEPLQVQRYDDFLWETTPGPALAEALISALRTTNTFAYTVSIADRARADFMLNGELTRLEHRPTADPPAVSLAMTLTLITNHDRATRFSHTYSGSEPTRASTPEAMVSAFNRLSGRLLSEAVRDLQRLAPRLARDAPLTRDAAGRD</sequence>
<reference evidence="2" key="1">
    <citation type="submission" date="2017-05" db="EMBL/GenBank/DDBJ databases">
        <authorList>
            <person name="Imhoff J.F."/>
            <person name="Rahn T."/>
            <person name="Kuenzel S."/>
            <person name="Neulinger S.C."/>
        </authorList>
    </citation>
    <scope>NUCLEOTIDE SEQUENCE</scope>
    <source>
        <strain evidence="2">DSM 4395</strain>
    </source>
</reference>
<dbReference type="RefSeq" id="WP_201245731.1">
    <property type="nucleotide sequence ID" value="NZ_NHSF01000059.1"/>
</dbReference>
<comment type="caution">
    <text evidence="2">The sequence shown here is derived from an EMBL/GenBank/DDBJ whole genome shotgun (WGS) entry which is preliminary data.</text>
</comment>
<evidence type="ECO:0000313" key="2">
    <source>
        <dbReference type="EMBL" id="MBK5930901.1"/>
    </source>
</evidence>
<evidence type="ECO:0000259" key="1">
    <source>
        <dbReference type="Pfam" id="PF03886"/>
    </source>
</evidence>
<organism evidence="2 3">
    <name type="scientific">Halochromatium salexigens</name>
    <name type="common">Chromatium salexigens</name>
    <dbReference type="NCBI Taxonomy" id="49447"/>
    <lineage>
        <taxon>Bacteria</taxon>
        <taxon>Pseudomonadati</taxon>
        <taxon>Pseudomonadota</taxon>
        <taxon>Gammaproteobacteria</taxon>
        <taxon>Chromatiales</taxon>
        <taxon>Chromatiaceae</taxon>
        <taxon>Halochromatium</taxon>
    </lineage>
</organism>
<evidence type="ECO:0000313" key="3">
    <source>
        <dbReference type="Proteomes" id="UP001296967"/>
    </source>
</evidence>
<accession>A0AAJ0XGB3</accession>
<dbReference type="Gene3D" id="3.40.50.10610">
    <property type="entry name" value="ABC-type transport auxiliary lipoprotein component"/>
    <property type="match status" value="1"/>
</dbReference>
<reference evidence="2" key="2">
    <citation type="journal article" date="2020" name="Microorganisms">
        <title>Osmotic Adaptation and Compatible Solute Biosynthesis of Phototrophic Bacteria as Revealed from Genome Analyses.</title>
        <authorList>
            <person name="Imhoff J.F."/>
            <person name="Rahn T."/>
            <person name="Kunzel S."/>
            <person name="Keller A."/>
            <person name="Neulinger S.C."/>
        </authorList>
    </citation>
    <scope>NUCLEOTIDE SEQUENCE</scope>
    <source>
        <strain evidence="2">DSM 4395</strain>
    </source>
</reference>
<proteinExistence type="predicted"/>